<proteinExistence type="predicted"/>
<feature type="non-terminal residue" evidence="1">
    <location>
        <position position="1"/>
    </location>
</feature>
<name>A0A812M8J1_9DINO</name>
<organism evidence="1 3">
    <name type="scientific">Symbiodinium natans</name>
    <dbReference type="NCBI Taxonomy" id="878477"/>
    <lineage>
        <taxon>Eukaryota</taxon>
        <taxon>Sar</taxon>
        <taxon>Alveolata</taxon>
        <taxon>Dinophyceae</taxon>
        <taxon>Suessiales</taxon>
        <taxon>Symbiodiniaceae</taxon>
        <taxon>Symbiodinium</taxon>
    </lineage>
</organism>
<protein>
    <submittedName>
        <fullName evidence="1">Uncharacterized protein</fullName>
    </submittedName>
</protein>
<dbReference type="EMBL" id="CAJNDS010001222">
    <property type="protein sequence ID" value="CAE7252312.1"/>
    <property type="molecule type" value="Genomic_DNA"/>
</dbReference>
<evidence type="ECO:0000313" key="1">
    <source>
        <dbReference type="EMBL" id="CAE7252312.1"/>
    </source>
</evidence>
<comment type="caution">
    <text evidence="1">The sequence shown here is derived from an EMBL/GenBank/DDBJ whole genome shotgun (WGS) entry which is preliminary data.</text>
</comment>
<evidence type="ECO:0000313" key="3">
    <source>
        <dbReference type="Proteomes" id="UP000604046"/>
    </source>
</evidence>
<accession>A0A812M8J1</accession>
<sequence length="60" mass="6322">KVAVVWEVAEGRPLRSCLAELSSTARLKAAGHLANLAENGPPSMVTFSGIFTNDILVTPD</sequence>
<dbReference type="AlphaFoldDB" id="A0A812M8J1"/>
<dbReference type="EMBL" id="CAJNDS010002239">
    <property type="protein sequence ID" value="CAE7388742.1"/>
    <property type="molecule type" value="Genomic_DNA"/>
</dbReference>
<feature type="non-terminal residue" evidence="1">
    <location>
        <position position="60"/>
    </location>
</feature>
<dbReference type="Proteomes" id="UP000604046">
    <property type="component" value="Unassembled WGS sequence"/>
</dbReference>
<gene>
    <name evidence="1" type="ORF">SNAT2548_LOCUS12575</name>
    <name evidence="2" type="ORF">SNAT2548_LOCUS21194</name>
</gene>
<evidence type="ECO:0000313" key="2">
    <source>
        <dbReference type="EMBL" id="CAE7388742.1"/>
    </source>
</evidence>
<reference evidence="1" key="1">
    <citation type="submission" date="2021-02" db="EMBL/GenBank/DDBJ databases">
        <authorList>
            <person name="Dougan E. K."/>
            <person name="Rhodes N."/>
            <person name="Thang M."/>
            <person name="Chan C."/>
        </authorList>
    </citation>
    <scope>NUCLEOTIDE SEQUENCE</scope>
</reference>
<keyword evidence="3" id="KW-1185">Reference proteome</keyword>